<proteinExistence type="predicted"/>
<protein>
    <submittedName>
        <fullName evidence="1">Uncharacterized protein</fullName>
    </submittedName>
</protein>
<dbReference type="EMBL" id="JASCZI010215237">
    <property type="protein sequence ID" value="MED6202415.1"/>
    <property type="molecule type" value="Genomic_DNA"/>
</dbReference>
<keyword evidence="2" id="KW-1185">Reference proteome</keyword>
<evidence type="ECO:0000313" key="2">
    <source>
        <dbReference type="Proteomes" id="UP001341840"/>
    </source>
</evidence>
<reference evidence="1 2" key="1">
    <citation type="journal article" date="2023" name="Plants (Basel)">
        <title>Bridging the Gap: Combining Genomics and Transcriptomics Approaches to Understand Stylosanthes scabra, an Orphan Legume from the Brazilian Caatinga.</title>
        <authorList>
            <person name="Ferreira-Neto J.R.C."/>
            <person name="da Silva M.D."/>
            <person name="Binneck E."/>
            <person name="de Melo N.F."/>
            <person name="da Silva R.H."/>
            <person name="de Melo A.L.T.M."/>
            <person name="Pandolfi V."/>
            <person name="Bustamante F.O."/>
            <person name="Brasileiro-Vidal A.C."/>
            <person name="Benko-Iseppon A.M."/>
        </authorList>
    </citation>
    <scope>NUCLEOTIDE SEQUENCE [LARGE SCALE GENOMIC DNA]</scope>
    <source>
        <tissue evidence="1">Leaves</tissue>
    </source>
</reference>
<accession>A0ABU6XZE6</accession>
<evidence type="ECO:0000313" key="1">
    <source>
        <dbReference type="EMBL" id="MED6202415.1"/>
    </source>
</evidence>
<feature type="non-terminal residue" evidence="1">
    <location>
        <position position="82"/>
    </location>
</feature>
<organism evidence="1 2">
    <name type="scientific">Stylosanthes scabra</name>
    <dbReference type="NCBI Taxonomy" id="79078"/>
    <lineage>
        <taxon>Eukaryota</taxon>
        <taxon>Viridiplantae</taxon>
        <taxon>Streptophyta</taxon>
        <taxon>Embryophyta</taxon>
        <taxon>Tracheophyta</taxon>
        <taxon>Spermatophyta</taxon>
        <taxon>Magnoliopsida</taxon>
        <taxon>eudicotyledons</taxon>
        <taxon>Gunneridae</taxon>
        <taxon>Pentapetalae</taxon>
        <taxon>rosids</taxon>
        <taxon>fabids</taxon>
        <taxon>Fabales</taxon>
        <taxon>Fabaceae</taxon>
        <taxon>Papilionoideae</taxon>
        <taxon>50 kb inversion clade</taxon>
        <taxon>dalbergioids sensu lato</taxon>
        <taxon>Dalbergieae</taxon>
        <taxon>Pterocarpus clade</taxon>
        <taxon>Stylosanthes</taxon>
    </lineage>
</organism>
<sequence length="82" mass="9231">MRGRQAQLPSSSSPRIYVEASICVEAIQAQGQVMKTHAEAWTVWKSMLMHGSRRTALEDIKFHAYAWSPTHMRGKQSKTGAE</sequence>
<comment type="caution">
    <text evidence="1">The sequence shown here is derived from an EMBL/GenBank/DDBJ whole genome shotgun (WGS) entry which is preliminary data.</text>
</comment>
<dbReference type="Proteomes" id="UP001341840">
    <property type="component" value="Unassembled WGS sequence"/>
</dbReference>
<name>A0ABU6XZE6_9FABA</name>
<gene>
    <name evidence="1" type="ORF">PIB30_105162</name>
</gene>